<evidence type="ECO:0000256" key="1">
    <source>
        <dbReference type="SAM" id="MobiDB-lite"/>
    </source>
</evidence>
<reference evidence="3" key="1">
    <citation type="submission" date="2018-07" db="EMBL/GenBank/DDBJ databases">
        <authorList>
            <person name="Quirk P.G."/>
            <person name="Krulwich T.A."/>
        </authorList>
    </citation>
    <scope>NUCLEOTIDE SEQUENCE</scope>
</reference>
<keyword evidence="2" id="KW-1133">Transmembrane helix</keyword>
<feature type="transmembrane region" description="Helical" evidence="2">
    <location>
        <begin position="114"/>
        <end position="135"/>
    </location>
</feature>
<evidence type="ECO:0000256" key="2">
    <source>
        <dbReference type="SAM" id="Phobius"/>
    </source>
</evidence>
<dbReference type="OMA" id="WNELIIV"/>
<protein>
    <submittedName>
        <fullName evidence="3">CSON003775 protein</fullName>
    </submittedName>
</protein>
<accession>A0A336M4Z4</accession>
<dbReference type="AlphaFoldDB" id="A0A336M4Z4"/>
<feature type="region of interest" description="Disordered" evidence="1">
    <location>
        <begin position="241"/>
        <end position="268"/>
    </location>
</feature>
<gene>
    <name evidence="3" type="primary">CSON003775</name>
</gene>
<feature type="region of interest" description="Disordered" evidence="1">
    <location>
        <begin position="1"/>
        <end position="53"/>
    </location>
</feature>
<evidence type="ECO:0000313" key="3">
    <source>
        <dbReference type="EMBL" id="SSX21088.1"/>
    </source>
</evidence>
<dbReference type="VEuPathDB" id="VectorBase:CSON003775"/>
<name>A0A336M4Z4_CULSO</name>
<feature type="compositionally biased region" description="Polar residues" evidence="1">
    <location>
        <begin position="186"/>
        <end position="213"/>
    </location>
</feature>
<keyword evidence="2" id="KW-0472">Membrane</keyword>
<sequence length="268" mass="30123">MHSMGIHSALAIKRQRKRKEEAKKSRDRRYSIQSSESGDTLHSPRSSTRQKYRQYHASHQHVPSFNDTKVVTSVGMLHIGVVFLVFGVFLVGAGLIPDDAAAVSAWSIFEKDSWWNELVCTGLFAMGLGIFLIVLNGVISKREEEDLESYVARQLTRSRSGHRLERDVETGGLQTRHYRKTKENQSVVPSNENLSQNNYVTTPTTSEMVTPSTPGELGASGEMLLEKILEEEISYNDERNHLQSPMASDNDKRLLLPPNGHSVHVTHI</sequence>
<dbReference type="EMBL" id="UFQT01000171">
    <property type="protein sequence ID" value="SSX21088.1"/>
    <property type="molecule type" value="Genomic_DNA"/>
</dbReference>
<keyword evidence="2" id="KW-0812">Transmembrane</keyword>
<feature type="compositionally biased region" description="Polar residues" evidence="1">
    <location>
        <begin position="31"/>
        <end position="47"/>
    </location>
</feature>
<organism evidence="3">
    <name type="scientific">Culicoides sonorensis</name>
    <name type="common">Biting midge</name>
    <dbReference type="NCBI Taxonomy" id="179676"/>
    <lineage>
        <taxon>Eukaryota</taxon>
        <taxon>Metazoa</taxon>
        <taxon>Ecdysozoa</taxon>
        <taxon>Arthropoda</taxon>
        <taxon>Hexapoda</taxon>
        <taxon>Insecta</taxon>
        <taxon>Pterygota</taxon>
        <taxon>Neoptera</taxon>
        <taxon>Endopterygota</taxon>
        <taxon>Diptera</taxon>
        <taxon>Nematocera</taxon>
        <taxon>Chironomoidea</taxon>
        <taxon>Ceratopogonidae</taxon>
        <taxon>Ceratopogoninae</taxon>
        <taxon>Culicoides</taxon>
        <taxon>Monoculicoides</taxon>
    </lineage>
</organism>
<feature type="compositionally biased region" description="Basic and acidic residues" evidence="1">
    <location>
        <begin position="18"/>
        <end position="30"/>
    </location>
</feature>
<feature type="region of interest" description="Disordered" evidence="1">
    <location>
        <begin position="186"/>
        <end position="218"/>
    </location>
</feature>
<feature type="transmembrane region" description="Helical" evidence="2">
    <location>
        <begin position="70"/>
        <end position="94"/>
    </location>
</feature>
<proteinExistence type="predicted"/>